<comment type="caution">
    <text evidence="1">The sequence shown here is derived from an EMBL/GenBank/DDBJ whole genome shotgun (WGS) entry which is preliminary data.</text>
</comment>
<evidence type="ECO:0000313" key="1">
    <source>
        <dbReference type="EMBL" id="KAL1265827.1"/>
    </source>
</evidence>
<accession>A0ABR3MMH5</accession>
<organism evidence="1 2">
    <name type="scientific">Cirrhinus molitorella</name>
    <name type="common">mud carp</name>
    <dbReference type="NCBI Taxonomy" id="172907"/>
    <lineage>
        <taxon>Eukaryota</taxon>
        <taxon>Metazoa</taxon>
        <taxon>Chordata</taxon>
        <taxon>Craniata</taxon>
        <taxon>Vertebrata</taxon>
        <taxon>Euteleostomi</taxon>
        <taxon>Actinopterygii</taxon>
        <taxon>Neopterygii</taxon>
        <taxon>Teleostei</taxon>
        <taxon>Ostariophysi</taxon>
        <taxon>Cypriniformes</taxon>
        <taxon>Cyprinidae</taxon>
        <taxon>Labeoninae</taxon>
        <taxon>Labeonini</taxon>
        <taxon>Cirrhinus</taxon>
    </lineage>
</organism>
<evidence type="ECO:0000313" key="2">
    <source>
        <dbReference type="Proteomes" id="UP001558613"/>
    </source>
</evidence>
<name>A0ABR3MMH5_9TELE</name>
<protein>
    <submittedName>
        <fullName evidence="1">Uncharacterized protein</fullName>
    </submittedName>
</protein>
<reference evidence="1 2" key="1">
    <citation type="submission" date="2023-09" db="EMBL/GenBank/DDBJ databases">
        <authorList>
            <person name="Wang M."/>
        </authorList>
    </citation>
    <scope>NUCLEOTIDE SEQUENCE [LARGE SCALE GENOMIC DNA]</scope>
    <source>
        <strain evidence="1">GT-2023</strain>
        <tissue evidence="1">Liver</tissue>
    </source>
</reference>
<dbReference type="EMBL" id="JAYMGO010000011">
    <property type="protein sequence ID" value="KAL1265827.1"/>
    <property type="molecule type" value="Genomic_DNA"/>
</dbReference>
<sequence length="145" mass="16480">MTGFDYDLIASRSTVLQDKSGLAQLNSISIFTFKFHYDTHLMLLRLINYIHKPYLRVQTLVRPSLASLGSKGWPNRPAFPFLTQTSEPNETLCEQLTVYLLEEKRVHPDVSLMYRHSILHSKASMGMSDCCKTTSPRGERLGMAA</sequence>
<proteinExistence type="predicted"/>
<dbReference type="Proteomes" id="UP001558613">
    <property type="component" value="Unassembled WGS sequence"/>
</dbReference>
<gene>
    <name evidence="1" type="ORF">QQF64_003854</name>
</gene>
<keyword evidence="2" id="KW-1185">Reference proteome</keyword>